<dbReference type="InterPro" id="IPR009081">
    <property type="entry name" value="PP-bd_ACP"/>
</dbReference>
<dbReference type="AlphaFoldDB" id="A0A846Y582"/>
<dbReference type="Proteomes" id="UP000565711">
    <property type="component" value="Unassembled WGS sequence"/>
</dbReference>
<dbReference type="CDD" id="cd05930">
    <property type="entry name" value="A_NRPS"/>
    <property type="match status" value="1"/>
</dbReference>
<comment type="caution">
    <text evidence="5">The sequence shown here is derived from an EMBL/GenBank/DDBJ whole genome shotgun (WGS) entry which is preliminary data.</text>
</comment>
<proteinExistence type="predicted"/>
<dbReference type="GO" id="GO:0008610">
    <property type="term" value="P:lipid biosynthetic process"/>
    <property type="evidence" value="ECO:0007669"/>
    <property type="project" value="UniProtKB-ARBA"/>
</dbReference>
<dbReference type="PROSITE" id="PS00455">
    <property type="entry name" value="AMP_BINDING"/>
    <property type="match status" value="1"/>
</dbReference>
<dbReference type="SUPFAM" id="SSF52777">
    <property type="entry name" value="CoA-dependent acyltransferases"/>
    <property type="match status" value="2"/>
</dbReference>
<dbReference type="FunFam" id="1.10.1200.10:FF:000005">
    <property type="entry name" value="Nonribosomal peptide synthetase 1"/>
    <property type="match status" value="1"/>
</dbReference>
<evidence type="ECO:0000313" key="5">
    <source>
        <dbReference type="EMBL" id="NKY52438.1"/>
    </source>
</evidence>
<dbReference type="InterPro" id="IPR006162">
    <property type="entry name" value="Ppantetheine_attach_site"/>
</dbReference>
<dbReference type="Pfam" id="PF00668">
    <property type="entry name" value="Condensation"/>
    <property type="match status" value="1"/>
</dbReference>
<comment type="cofactor">
    <cofactor evidence="1">
        <name>pantetheine 4'-phosphate</name>
        <dbReference type="ChEBI" id="CHEBI:47942"/>
    </cofactor>
</comment>
<dbReference type="Gene3D" id="3.40.50.12780">
    <property type="entry name" value="N-terminal domain of ligase-like"/>
    <property type="match status" value="1"/>
</dbReference>
<evidence type="ECO:0000256" key="1">
    <source>
        <dbReference type="ARBA" id="ARBA00001957"/>
    </source>
</evidence>
<dbReference type="InterPro" id="IPR010071">
    <property type="entry name" value="AA_adenyl_dom"/>
</dbReference>
<dbReference type="FunFam" id="3.40.50.12780:FF:000012">
    <property type="entry name" value="Non-ribosomal peptide synthetase"/>
    <property type="match status" value="1"/>
</dbReference>
<dbReference type="InterPro" id="IPR036736">
    <property type="entry name" value="ACP-like_sf"/>
</dbReference>
<dbReference type="Pfam" id="PF00501">
    <property type="entry name" value="AMP-binding"/>
    <property type="match status" value="1"/>
</dbReference>
<dbReference type="InterPro" id="IPR020806">
    <property type="entry name" value="PKS_PP-bd"/>
</dbReference>
<feature type="domain" description="Carrier" evidence="4">
    <location>
        <begin position="942"/>
        <end position="1017"/>
    </location>
</feature>
<dbReference type="SUPFAM" id="SSF56801">
    <property type="entry name" value="Acetyl-CoA synthetase-like"/>
    <property type="match status" value="1"/>
</dbReference>
<dbReference type="SUPFAM" id="SSF47336">
    <property type="entry name" value="ACP-like"/>
    <property type="match status" value="1"/>
</dbReference>
<dbReference type="RefSeq" id="WP_084474536.1">
    <property type="nucleotide sequence ID" value="NZ_JAAXOP010000011.1"/>
</dbReference>
<dbReference type="InterPro" id="IPR025110">
    <property type="entry name" value="AMP-bd_C"/>
</dbReference>
<organism evidence="5 6">
    <name type="scientific">Nocardia vermiculata</name>
    <dbReference type="NCBI Taxonomy" id="257274"/>
    <lineage>
        <taxon>Bacteria</taxon>
        <taxon>Bacillati</taxon>
        <taxon>Actinomycetota</taxon>
        <taxon>Actinomycetes</taxon>
        <taxon>Mycobacteriales</taxon>
        <taxon>Nocardiaceae</taxon>
        <taxon>Nocardia</taxon>
    </lineage>
</organism>
<gene>
    <name evidence="5" type="ORF">HGA08_19715</name>
</gene>
<evidence type="ECO:0000313" key="6">
    <source>
        <dbReference type="Proteomes" id="UP000565711"/>
    </source>
</evidence>
<dbReference type="InterPro" id="IPR029058">
    <property type="entry name" value="AB_hydrolase_fold"/>
</dbReference>
<dbReference type="GO" id="GO:0005829">
    <property type="term" value="C:cytosol"/>
    <property type="evidence" value="ECO:0007669"/>
    <property type="project" value="TreeGrafter"/>
</dbReference>
<dbReference type="GO" id="GO:0003824">
    <property type="term" value="F:catalytic activity"/>
    <property type="evidence" value="ECO:0007669"/>
    <property type="project" value="InterPro"/>
</dbReference>
<dbReference type="Gene3D" id="3.40.50.1820">
    <property type="entry name" value="alpha/beta hydrolase"/>
    <property type="match status" value="1"/>
</dbReference>
<dbReference type="InterPro" id="IPR001242">
    <property type="entry name" value="Condensation_dom"/>
</dbReference>
<evidence type="ECO:0000256" key="3">
    <source>
        <dbReference type="ARBA" id="ARBA00022553"/>
    </source>
</evidence>
<dbReference type="EMBL" id="JAAXOP010000011">
    <property type="protein sequence ID" value="NKY52438.1"/>
    <property type="molecule type" value="Genomic_DNA"/>
</dbReference>
<dbReference type="PANTHER" id="PTHR45527:SF1">
    <property type="entry name" value="FATTY ACID SYNTHASE"/>
    <property type="match status" value="1"/>
</dbReference>
<dbReference type="InterPro" id="IPR045851">
    <property type="entry name" value="AMP-bd_C_sf"/>
</dbReference>
<dbReference type="SMART" id="SM00823">
    <property type="entry name" value="PKS_PP"/>
    <property type="match status" value="1"/>
</dbReference>
<accession>A0A846Y582</accession>
<dbReference type="InterPro" id="IPR000873">
    <property type="entry name" value="AMP-dep_synth/lig_dom"/>
</dbReference>
<dbReference type="FunFam" id="3.40.50.980:FF:000001">
    <property type="entry name" value="Non-ribosomal peptide synthetase"/>
    <property type="match status" value="1"/>
</dbReference>
<name>A0A846Y582_9NOCA</name>
<evidence type="ECO:0000256" key="2">
    <source>
        <dbReference type="ARBA" id="ARBA00022450"/>
    </source>
</evidence>
<dbReference type="Gene3D" id="3.30.300.30">
    <property type="match status" value="1"/>
</dbReference>
<protein>
    <submittedName>
        <fullName evidence="5">Non-ribosomal peptide synthetase</fullName>
    </submittedName>
</protein>
<dbReference type="InterPro" id="IPR020845">
    <property type="entry name" value="AMP-binding_CS"/>
</dbReference>
<dbReference type="Gene3D" id="3.30.559.30">
    <property type="entry name" value="Nonribosomal peptide synthetase, condensation domain"/>
    <property type="match status" value="1"/>
</dbReference>
<dbReference type="UniPathway" id="UPA00011"/>
<keyword evidence="3" id="KW-0597">Phosphoprotein</keyword>
<dbReference type="GO" id="GO:0031177">
    <property type="term" value="F:phosphopantetheine binding"/>
    <property type="evidence" value="ECO:0007669"/>
    <property type="project" value="InterPro"/>
</dbReference>
<dbReference type="GO" id="GO:0044550">
    <property type="term" value="P:secondary metabolite biosynthetic process"/>
    <property type="evidence" value="ECO:0007669"/>
    <property type="project" value="TreeGrafter"/>
</dbReference>
<keyword evidence="6" id="KW-1185">Reference proteome</keyword>
<sequence>MMSLSAGQRRIWFLQTRDPEDTSLNSCAVFRLTGPLDTERLRASVADVVARHEILRSTYSLDRDDEPRRVLRPTAAPAWEQADLRELPEVGRERRVQVLIRREAGRPFDLTVETPLRCLVIRTGATEYTLALVAHAIGWDEQSWAPFCAEVGARYNGAELPTVAAAVSCESGSAADLDYWRELLQPVPQPLELPGRIAPPVTATLRTARSTAAIPTETARRVDEFAQAREIPTFAVLLAAYSALLHRYTAAADFLVCVPATLRAPAHEQALGYFGNTLLLRCAVDPAADFETCVRAVQAGAAAGFEHRGAGIDQVVAELNPDRSGGRDGLELLARTEFGLRDAAGFGLDGVTAEQLELSNPTTRMPLSLSVVTDSDRQYAEMTYQADEFDPRIVEQFLGHYLRILDAAITAPELAVGELDIFGSRDRESVLALSHGELADFAPTTLVESFERRVRADPGAIAVIAPDLALELSYGELNRRSNRLAHQLIRQGFGPEDVIALRMGTAVEFVVGVLAVLKCGAAYLPVDPAYPEDRAQFLIADAAPVAVFGPTRLRAAEEAAAALPDTDPTDADRVRPLRPAHLAYVIYTSGSTGQPKGVPVSHAAIAEHLDGFGAQWDMTAQDRLLQSSSVGFDASLLDVFVTLTLGAALVVPKADAFDDVAYVAEVISRCGVTVLHMVPSLLSTLLLLPEVHRWRDLRHVPVGGEALYGEVADRFAGIFDAELRNHYGPTEAVVSSTHMTVEGPQGTRIVPIGYPNRNVFLYLLDERMQLVPTGVVGEIYLGGNQLARGYLHRPGASAERFVADPFTVGGRLYRTGDLARRNGDGELEFLGRADEQVQVRGYRIELAEVQAAVVAHPDVAGCVVTAVQDETRGTMLAAYLVPAPGAVVDTDAVRGYAATVLPRYMVPAAFAIIDEIPLTEHGKLDRSALPAPEPAGAELFREPDTAVEARIAEMFGQMLGREPIGADDSFFDLGGHSLLATRLLSWVRSEFGVRVGVRELFDNPTVAALAARVEVLAMHETPVETY</sequence>
<dbReference type="InterPro" id="IPR042099">
    <property type="entry name" value="ANL_N_sf"/>
</dbReference>
<dbReference type="NCBIfam" id="TIGR01733">
    <property type="entry name" value="AA-adenyl-dom"/>
    <property type="match status" value="1"/>
</dbReference>
<evidence type="ECO:0000259" key="4">
    <source>
        <dbReference type="PROSITE" id="PS50075"/>
    </source>
</evidence>
<dbReference type="PROSITE" id="PS00012">
    <property type="entry name" value="PHOSPHOPANTETHEINE"/>
    <property type="match status" value="1"/>
</dbReference>
<keyword evidence="2" id="KW-0596">Phosphopantetheine</keyword>
<dbReference type="PROSITE" id="PS50075">
    <property type="entry name" value="CARRIER"/>
    <property type="match status" value="1"/>
</dbReference>
<dbReference type="GO" id="GO:0043041">
    <property type="term" value="P:amino acid activation for nonribosomal peptide biosynthetic process"/>
    <property type="evidence" value="ECO:0007669"/>
    <property type="project" value="TreeGrafter"/>
</dbReference>
<dbReference type="Pfam" id="PF13193">
    <property type="entry name" value="AMP-binding_C"/>
    <property type="match status" value="1"/>
</dbReference>
<reference evidence="5 6" key="1">
    <citation type="submission" date="2020-04" db="EMBL/GenBank/DDBJ databases">
        <title>MicrobeNet Type strains.</title>
        <authorList>
            <person name="Nicholson A.C."/>
        </authorList>
    </citation>
    <scope>NUCLEOTIDE SEQUENCE [LARGE SCALE GENOMIC DNA]</scope>
    <source>
        <strain evidence="5 6">JCM 12354</strain>
    </source>
</reference>
<dbReference type="Pfam" id="PF00550">
    <property type="entry name" value="PP-binding"/>
    <property type="match status" value="1"/>
</dbReference>
<dbReference type="InterPro" id="IPR023213">
    <property type="entry name" value="CAT-like_dom_sf"/>
</dbReference>
<dbReference type="PANTHER" id="PTHR45527">
    <property type="entry name" value="NONRIBOSOMAL PEPTIDE SYNTHETASE"/>
    <property type="match status" value="1"/>
</dbReference>
<dbReference type="Gene3D" id="3.30.559.10">
    <property type="entry name" value="Chloramphenicol acetyltransferase-like domain"/>
    <property type="match status" value="1"/>
</dbReference>